<feature type="transmembrane region" description="Helical" evidence="1">
    <location>
        <begin position="557"/>
        <end position="575"/>
    </location>
</feature>
<dbReference type="Pfam" id="PF05729">
    <property type="entry name" value="NACHT"/>
    <property type="match status" value="1"/>
</dbReference>
<evidence type="ECO:0000256" key="1">
    <source>
        <dbReference type="SAM" id="Phobius"/>
    </source>
</evidence>
<keyword evidence="4" id="KW-1185">Reference proteome</keyword>
<organism evidence="3 4">
    <name type="scientific">Nonomuraea roseoviolacea subsp. carminata</name>
    <dbReference type="NCBI Taxonomy" id="160689"/>
    <lineage>
        <taxon>Bacteria</taxon>
        <taxon>Bacillati</taxon>
        <taxon>Actinomycetota</taxon>
        <taxon>Actinomycetes</taxon>
        <taxon>Streptosporangiales</taxon>
        <taxon>Streptosporangiaceae</taxon>
        <taxon>Nonomuraea</taxon>
    </lineage>
</organism>
<feature type="domain" description="NACHT" evidence="2">
    <location>
        <begin position="163"/>
        <end position="307"/>
    </location>
</feature>
<dbReference type="SUPFAM" id="SSF52540">
    <property type="entry name" value="P-loop containing nucleoside triphosphate hydrolases"/>
    <property type="match status" value="1"/>
</dbReference>
<dbReference type="InterPro" id="IPR007111">
    <property type="entry name" value="NACHT_NTPase"/>
</dbReference>
<dbReference type="EMBL" id="JAMZEC010000001">
    <property type="protein sequence ID" value="MCP2346725.1"/>
    <property type="molecule type" value="Genomic_DNA"/>
</dbReference>
<keyword evidence="1" id="KW-0812">Transmembrane</keyword>
<feature type="transmembrane region" description="Helical" evidence="1">
    <location>
        <begin position="483"/>
        <end position="504"/>
    </location>
</feature>
<protein>
    <recommendedName>
        <fullName evidence="2">NACHT domain-containing protein</fullName>
    </recommendedName>
</protein>
<feature type="transmembrane region" description="Helical" evidence="1">
    <location>
        <begin position="45"/>
        <end position="64"/>
    </location>
</feature>
<reference evidence="3 4" key="1">
    <citation type="submission" date="2022-06" db="EMBL/GenBank/DDBJ databases">
        <title>Sequencing the genomes of 1000 actinobacteria strains.</title>
        <authorList>
            <person name="Klenk H.-P."/>
        </authorList>
    </citation>
    <scope>NUCLEOTIDE SEQUENCE [LARGE SCALE GENOMIC DNA]</scope>
    <source>
        <strain evidence="3 4">DSM 44170</strain>
    </source>
</reference>
<dbReference type="InterPro" id="IPR027417">
    <property type="entry name" value="P-loop_NTPase"/>
</dbReference>
<sequence length="633" mass="68600">MRQRSGSRVWFWALVLALFLVPITGVAVAWLFLSEGRQNADQWASILSAVLALIGGSVALLRWLRARAATAGAPGLDEPEASAEVMAERVARLAAKVRQVWESEELRQRLLDPRPLPVSWRTLGPPVSDHWRVIHGGDEPLDLDGSLDELHDIVRTRLRAPRLVILGEPGAGKSSLIMRFALACLARRDDDSPVPVILRLSTWEPADSRRLTTWINARLREDYGFGEFVSLDRLLPILDGLDEMPEPLRHRTLREINATFGATSPVILTSRSEEYSAAVDHPDADVLTAAAVIELNPLDAEAIRDYLTITTKPARLPRWAKVFAELTRDAGGETARGLSTPLALSLARITYAEGTADPDDLLTFGTRHAVEAHLLAHLVPTVYAGRDDSPGSSWSRRDVQAWLSHLARSFPKHGISRETLTDAVPSAAEAVIFSALAGLAAAVPFAAAVSPVVGLVLGLTVALVVCTYTFVGDHSLSPDSLSSAALLRAGGPALAFFAAAYWGLGAMEGFTAEQAAALALVTSLWLFVVLSRGVVTFVAAIVDFALTLLVTNQVSSAWSLGLAAVVTLVLVPLPANSSVRFLIARAFFKLRGVLPWRVTAFLEDAHRRGVLRKVGGTYYFRHDLLREQLADLP</sequence>
<comment type="caution">
    <text evidence="3">The sequence shown here is derived from an EMBL/GenBank/DDBJ whole genome shotgun (WGS) entry which is preliminary data.</text>
</comment>
<dbReference type="RefSeq" id="WP_253769152.1">
    <property type="nucleotide sequence ID" value="NZ_BAAAVE010000040.1"/>
</dbReference>
<feature type="transmembrane region" description="Helical" evidence="1">
    <location>
        <begin position="9"/>
        <end position="33"/>
    </location>
</feature>
<dbReference type="Gene3D" id="3.40.50.300">
    <property type="entry name" value="P-loop containing nucleotide triphosphate hydrolases"/>
    <property type="match status" value="1"/>
</dbReference>
<accession>A0ABT1JYA5</accession>
<keyword evidence="1" id="KW-0472">Membrane</keyword>
<feature type="transmembrane region" description="Helical" evidence="1">
    <location>
        <begin position="524"/>
        <end position="550"/>
    </location>
</feature>
<keyword evidence="1" id="KW-1133">Transmembrane helix</keyword>
<feature type="transmembrane region" description="Helical" evidence="1">
    <location>
        <begin position="452"/>
        <end position="471"/>
    </location>
</feature>
<evidence type="ECO:0000313" key="3">
    <source>
        <dbReference type="EMBL" id="MCP2346725.1"/>
    </source>
</evidence>
<dbReference type="Proteomes" id="UP001320766">
    <property type="component" value="Unassembled WGS sequence"/>
</dbReference>
<proteinExistence type="predicted"/>
<name>A0ABT1JYA5_9ACTN</name>
<evidence type="ECO:0000313" key="4">
    <source>
        <dbReference type="Proteomes" id="UP001320766"/>
    </source>
</evidence>
<gene>
    <name evidence="3" type="ORF">HD595_002847</name>
</gene>
<evidence type="ECO:0000259" key="2">
    <source>
        <dbReference type="Pfam" id="PF05729"/>
    </source>
</evidence>